<dbReference type="EMBL" id="NAQV01000023">
    <property type="protein sequence ID" value="RAN62437.1"/>
    <property type="molecule type" value="Genomic_DNA"/>
</dbReference>
<gene>
    <name evidence="3" type="ORF">B8A44_07770</name>
</gene>
<sequence length="367" mass="40005">MATYGMKDASNMILRSLKTGDIALYVDYANASNNEWTSERTYATKKGTNAIAWDGAREGTLTVESELFDWNYLALVIGAEIAEGENSVMQRKVVEVKNNREAQLEGQVNADSITVVKLKSDGLEHDGMPLKSTTGSRSLLPKTPSNVTANANDTSVVLTFSAVDGADEYVIERDSETIATITENSYTDNGLTAESQHNYTVTAKNAYGTSAKSAQVEVTMATSGTSDRTAFQEDESQAQQQAQAAGTLSSTGQATPSYEVTGTTVKFNENTKIGDKYAIYYEERAKDVRTISIDADKFPDSFEIYADALVREQETGKDEFVQIHYKNARPQSNFTLTQSATEPTSLSVTFDLFPGADGNLAEYKLVK</sequence>
<reference evidence="3 4" key="1">
    <citation type="submission" date="2017-03" db="EMBL/GenBank/DDBJ databases">
        <title>wgs assembly of Dolosigranulum pigrum KPL CDC strains.</title>
        <authorList>
            <person name="Brugger S.D."/>
            <person name="Pettigrew M."/>
            <person name="Kong Y."/>
            <person name="Lemon K.P."/>
        </authorList>
    </citation>
    <scope>NUCLEOTIDE SEQUENCE [LARGE SCALE GENOMIC DNA]</scope>
    <source>
        <strain evidence="3 4">KPL1931_CDC4294-98</strain>
    </source>
</reference>
<protein>
    <recommendedName>
        <fullName evidence="2">Fibronectin type-III domain-containing protein</fullName>
    </recommendedName>
</protein>
<dbReference type="Pfam" id="PF00041">
    <property type="entry name" value="fn3"/>
    <property type="match status" value="1"/>
</dbReference>
<feature type="compositionally biased region" description="Polar residues" evidence="1">
    <location>
        <begin position="246"/>
        <end position="257"/>
    </location>
</feature>
<organism evidence="3 4">
    <name type="scientific">Dolosigranulum pigrum</name>
    <dbReference type="NCBI Taxonomy" id="29394"/>
    <lineage>
        <taxon>Bacteria</taxon>
        <taxon>Bacillati</taxon>
        <taxon>Bacillota</taxon>
        <taxon>Bacilli</taxon>
        <taxon>Lactobacillales</taxon>
        <taxon>Carnobacteriaceae</taxon>
        <taxon>Dolosigranulum</taxon>
    </lineage>
</organism>
<comment type="caution">
    <text evidence="3">The sequence shown here is derived from an EMBL/GenBank/DDBJ whole genome shotgun (WGS) entry which is preliminary data.</text>
</comment>
<dbReference type="InterPro" id="IPR013783">
    <property type="entry name" value="Ig-like_fold"/>
</dbReference>
<dbReference type="SMART" id="SM00060">
    <property type="entry name" value="FN3"/>
    <property type="match status" value="1"/>
</dbReference>
<evidence type="ECO:0000313" key="3">
    <source>
        <dbReference type="EMBL" id="RAN62437.1"/>
    </source>
</evidence>
<dbReference type="AlphaFoldDB" id="A0A328KJ95"/>
<name>A0A328KJ95_9LACT</name>
<dbReference type="Proteomes" id="UP000249099">
    <property type="component" value="Unassembled WGS sequence"/>
</dbReference>
<evidence type="ECO:0000256" key="1">
    <source>
        <dbReference type="SAM" id="MobiDB-lite"/>
    </source>
</evidence>
<evidence type="ECO:0000313" key="4">
    <source>
        <dbReference type="Proteomes" id="UP000249099"/>
    </source>
</evidence>
<dbReference type="SUPFAM" id="SSF49265">
    <property type="entry name" value="Fibronectin type III"/>
    <property type="match status" value="1"/>
</dbReference>
<dbReference type="Gene3D" id="2.60.40.10">
    <property type="entry name" value="Immunoglobulins"/>
    <property type="match status" value="1"/>
</dbReference>
<dbReference type="CDD" id="cd00063">
    <property type="entry name" value="FN3"/>
    <property type="match status" value="1"/>
</dbReference>
<feature type="region of interest" description="Disordered" evidence="1">
    <location>
        <begin position="224"/>
        <end position="257"/>
    </location>
</feature>
<dbReference type="InterPro" id="IPR036116">
    <property type="entry name" value="FN3_sf"/>
</dbReference>
<dbReference type="RefSeq" id="WP_112790385.1">
    <property type="nucleotide sequence ID" value="NZ_NAQV01000023.1"/>
</dbReference>
<accession>A0A328KJ95</accession>
<proteinExistence type="predicted"/>
<feature type="domain" description="Fibronectin type-III" evidence="2">
    <location>
        <begin position="141"/>
        <end position="210"/>
    </location>
</feature>
<dbReference type="InterPro" id="IPR003961">
    <property type="entry name" value="FN3_dom"/>
</dbReference>
<evidence type="ECO:0000259" key="2">
    <source>
        <dbReference type="SMART" id="SM00060"/>
    </source>
</evidence>